<dbReference type="PANTHER" id="PTHR35526:SF3">
    <property type="entry name" value="ANTI-SIGMA-F FACTOR RSBW"/>
    <property type="match status" value="1"/>
</dbReference>
<reference evidence="3 4" key="1">
    <citation type="submission" date="2020-08" db="EMBL/GenBank/DDBJ databases">
        <title>The Agave Microbiome: Exploring the role of microbial communities in plant adaptations to desert environments.</title>
        <authorList>
            <person name="Partida-Martinez L.P."/>
        </authorList>
    </citation>
    <scope>NUCLEOTIDE SEQUENCE [LARGE SCALE GENOMIC DNA]</scope>
    <source>
        <strain evidence="3 4">RAS26</strain>
    </source>
</reference>
<dbReference type="EMBL" id="JACHVX010000001">
    <property type="protein sequence ID" value="MBB2921686.1"/>
    <property type="molecule type" value="Genomic_DNA"/>
</dbReference>
<evidence type="ECO:0000313" key="3">
    <source>
        <dbReference type="EMBL" id="MBB2921686.1"/>
    </source>
</evidence>
<dbReference type="InterPro" id="IPR050267">
    <property type="entry name" value="Anti-sigma-factor_SerPK"/>
</dbReference>
<evidence type="ECO:0000256" key="1">
    <source>
        <dbReference type="ARBA" id="ARBA00022527"/>
    </source>
</evidence>
<dbReference type="PANTHER" id="PTHR35526">
    <property type="entry name" value="ANTI-SIGMA-F FACTOR RSBW-RELATED"/>
    <property type="match status" value="1"/>
</dbReference>
<dbReference type="CDD" id="cd16936">
    <property type="entry name" value="HATPase_RsbW-like"/>
    <property type="match status" value="1"/>
</dbReference>
<evidence type="ECO:0000313" key="4">
    <source>
        <dbReference type="Proteomes" id="UP000518206"/>
    </source>
</evidence>
<comment type="caution">
    <text evidence="3">The sequence shown here is derived from an EMBL/GenBank/DDBJ whole genome shotgun (WGS) entry which is preliminary data.</text>
</comment>
<dbReference type="Gene3D" id="3.30.565.10">
    <property type="entry name" value="Histidine kinase-like ATPase, C-terminal domain"/>
    <property type="match status" value="1"/>
</dbReference>
<accession>A0A7W4YAQ2</accession>
<gene>
    <name evidence="3" type="ORF">FHR80_000580</name>
</gene>
<feature type="domain" description="Histidine kinase/HSP90-like ATPase" evidence="2">
    <location>
        <begin position="15"/>
        <end position="125"/>
    </location>
</feature>
<proteinExistence type="predicted"/>
<sequence>MRTDARAELRLEADASAPHRGRHWVVPVLRAHDAPESAVDLVELLTSEVVTNAVKYGSAEHGIVLSVGWADSRVTVSVSDANPSAPVVHRSDPEDLGGRGMELVELLAESWGVESHADGKTVWFTVHAS</sequence>
<organism evidence="3 4">
    <name type="scientific">Cellulomonas cellasea</name>
    <dbReference type="NCBI Taxonomy" id="43670"/>
    <lineage>
        <taxon>Bacteria</taxon>
        <taxon>Bacillati</taxon>
        <taxon>Actinomycetota</taxon>
        <taxon>Actinomycetes</taxon>
        <taxon>Micrococcales</taxon>
        <taxon>Cellulomonadaceae</taxon>
        <taxon>Cellulomonas</taxon>
    </lineage>
</organism>
<reference evidence="3 4" key="2">
    <citation type="submission" date="2020-08" db="EMBL/GenBank/DDBJ databases">
        <authorList>
            <person name="Partida-Martinez L."/>
            <person name="Huntemann M."/>
            <person name="Clum A."/>
            <person name="Wang J."/>
            <person name="Palaniappan K."/>
            <person name="Ritter S."/>
            <person name="Chen I.-M."/>
            <person name="Stamatis D."/>
            <person name="Reddy T."/>
            <person name="O'Malley R."/>
            <person name="Daum C."/>
            <person name="Shapiro N."/>
            <person name="Ivanova N."/>
            <person name="Kyrpides N."/>
            <person name="Woyke T."/>
        </authorList>
    </citation>
    <scope>NUCLEOTIDE SEQUENCE [LARGE SCALE GENOMIC DNA]</scope>
    <source>
        <strain evidence="3 4">RAS26</strain>
    </source>
</reference>
<dbReference type="Pfam" id="PF13581">
    <property type="entry name" value="HATPase_c_2"/>
    <property type="match status" value="1"/>
</dbReference>
<protein>
    <submittedName>
        <fullName evidence="3">Anti-sigma regulatory factor (Ser/Thr protein kinase)</fullName>
    </submittedName>
</protein>
<dbReference type="AlphaFoldDB" id="A0A7W4YAQ2"/>
<dbReference type="InterPro" id="IPR036890">
    <property type="entry name" value="HATPase_C_sf"/>
</dbReference>
<dbReference type="GO" id="GO:0004674">
    <property type="term" value="F:protein serine/threonine kinase activity"/>
    <property type="evidence" value="ECO:0007669"/>
    <property type="project" value="UniProtKB-KW"/>
</dbReference>
<keyword evidence="1" id="KW-0808">Transferase</keyword>
<dbReference type="RefSeq" id="WP_183294663.1">
    <property type="nucleotide sequence ID" value="NZ_JACHVX010000001.1"/>
</dbReference>
<keyword evidence="1" id="KW-0723">Serine/threonine-protein kinase</keyword>
<dbReference type="SUPFAM" id="SSF55874">
    <property type="entry name" value="ATPase domain of HSP90 chaperone/DNA topoisomerase II/histidine kinase"/>
    <property type="match status" value="1"/>
</dbReference>
<evidence type="ECO:0000259" key="2">
    <source>
        <dbReference type="Pfam" id="PF13581"/>
    </source>
</evidence>
<dbReference type="InterPro" id="IPR003594">
    <property type="entry name" value="HATPase_dom"/>
</dbReference>
<dbReference type="Proteomes" id="UP000518206">
    <property type="component" value="Unassembled WGS sequence"/>
</dbReference>
<name>A0A7W4YAQ2_9CELL</name>
<keyword evidence="1" id="KW-0418">Kinase</keyword>